<organism evidence="1">
    <name type="scientific">Cladocopium goreaui</name>
    <dbReference type="NCBI Taxonomy" id="2562237"/>
    <lineage>
        <taxon>Eukaryota</taxon>
        <taxon>Sar</taxon>
        <taxon>Alveolata</taxon>
        <taxon>Dinophyceae</taxon>
        <taxon>Suessiales</taxon>
        <taxon>Symbiodiniaceae</taxon>
        <taxon>Cladocopium</taxon>
    </lineage>
</organism>
<dbReference type="EMBL" id="CAMXCT020003613">
    <property type="protein sequence ID" value="CAL1158743.1"/>
    <property type="molecule type" value="Genomic_DNA"/>
</dbReference>
<evidence type="ECO:0000313" key="2">
    <source>
        <dbReference type="EMBL" id="CAI4005368.1"/>
    </source>
</evidence>
<sequence>MSEEESGHVEQHAEAAEGDPAIFAKPVSIAYKLELTYNGGKAVSIPADFVVKDIDKNEVKYLKVQGSAVWLSRLVCHCSSKSASIANGTKLAELKKKRNDKLAPADDEAPPEKKIKGEQVVSIQVGNSQVSILCPAKRAQSADLLVLLHVDHLAPIFNALSADCTGDDSKRHYHKSGKFAKPVLKD</sequence>
<dbReference type="AlphaFoldDB" id="A0A9P1BLH4"/>
<accession>A0A9P1BLH4</accession>
<keyword evidence="4" id="KW-1185">Reference proteome</keyword>
<reference evidence="3 4" key="2">
    <citation type="submission" date="2024-05" db="EMBL/GenBank/DDBJ databases">
        <authorList>
            <person name="Chen Y."/>
            <person name="Shah S."/>
            <person name="Dougan E. K."/>
            <person name="Thang M."/>
            <person name="Chan C."/>
        </authorList>
    </citation>
    <scope>NUCLEOTIDE SEQUENCE [LARGE SCALE GENOMIC DNA]</scope>
</reference>
<dbReference type="Proteomes" id="UP001152797">
    <property type="component" value="Unassembled WGS sequence"/>
</dbReference>
<evidence type="ECO:0000313" key="1">
    <source>
        <dbReference type="EMBL" id="CAI3975549.1"/>
    </source>
</evidence>
<dbReference type="EMBL" id="CAMXCT030000211">
    <property type="protein sequence ID" value="CAL4762861.1"/>
    <property type="molecule type" value="Genomic_DNA"/>
</dbReference>
<proteinExistence type="predicted"/>
<comment type="caution">
    <text evidence="1">The sequence shown here is derived from an EMBL/GenBank/DDBJ whole genome shotgun (WGS) entry which is preliminary data.</text>
</comment>
<protein>
    <submittedName>
        <fullName evidence="1">Uncharacterized protein</fullName>
    </submittedName>
</protein>
<dbReference type="EMBL" id="CAMXCT020000211">
    <property type="protein sequence ID" value="CAL1128924.1"/>
    <property type="molecule type" value="Genomic_DNA"/>
</dbReference>
<dbReference type="EMBL" id="CAMXCT030003613">
    <property type="protein sequence ID" value="CAL4792680.1"/>
    <property type="molecule type" value="Genomic_DNA"/>
</dbReference>
<evidence type="ECO:0000313" key="4">
    <source>
        <dbReference type="Proteomes" id="UP001152797"/>
    </source>
</evidence>
<gene>
    <name evidence="2" type="ORF">C1SCF055_LOCUS31098</name>
    <name evidence="1" type="ORF">C1SCF055_LOCUS3851</name>
</gene>
<dbReference type="EMBL" id="CAMXCT010000211">
    <property type="protein sequence ID" value="CAI3975549.1"/>
    <property type="molecule type" value="Genomic_DNA"/>
</dbReference>
<name>A0A9P1BLH4_9DINO</name>
<reference evidence="1" key="1">
    <citation type="submission" date="2022-10" db="EMBL/GenBank/DDBJ databases">
        <authorList>
            <person name="Chen Y."/>
            <person name="Dougan E. K."/>
            <person name="Chan C."/>
            <person name="Rhodes N."/>
            <person name="Thang M."/>
        </authorList>
    </citation>
    <scope>NUCLEOTIDE SEQUENCE</scope>
</reference>
<dbReference type="EMBL" id="CAMXCT010003613">
    <property type="protein sequence ID" value="CAI4005368.1"/>
    <property type="molecule type" value="Genomic_DNA"/>
</dbReference>
<evidence type="ECO:0000313" key="3">
    <source>
        <dbReference type="EMBL" id="CAL4762861.1"/>
    </source>
</evidence>